<evidence type="ECO:0000313" key="3">
    <source>
        <dbReference type="EMBL" id="OJA18418.1"/>
    </source>
</evidence>
<feature type="transmembrane region" description="Helical" evidence="2">
    <location>
        <begin position="180"/>
        <end position="200"/>
    </location>
</feature>
<name>A0A1J8R9I9_9AGAM</name>
<feature type="compositionally biased region" description="Basic and acidic residues" evidence="1">
    <location>
        <begin position="29"/>
        <end position="50"/>
    </location>
</feature>
<keyword evidence="2" id="KW-1133">Transmembrane helix</keyword>
<reference evidence="3 4" key="1">
    <citation type="submission" date="2016-03" db="EMBL/GenBank/DDBJ databases">
        <title>Comparative genomics of the ectomycorrhizal sister species Rhizopogon vinicolor and Rhizopogon vesiculosus (Basidiomycota: Boletales) reveals a divergence of the mating type B locus.</title>
        <authorList>
            <person name="Mujic A.B."/>
            <person name="Kuo A."/>
            <person name="Tritt A."/>
            <person name="Lipzen A."/>
            <person name="Chen C."/>
            <person name="Johnson J."/>
            <person name="Sharma A."/>
            <person name="Barry K."/>
            <person name="Grigoriev I.V."/>
            <person name="Spatafora J.W."/>
        </authorList>
    </citation>
    <scope>NUCLEOTIDE SEQUENCE [LARGE SCALE GENOMIC DNA]</scope>
    <source>
        <strain evidence="3 4">AM-OR11-056</strain>
    </source>
</reference>
<evidence type="ECO:0000313" key="4">
    <source>
        <dbReference type="Proteomes" id="UP000183567"/>
    </source>
</evidence>
<evidence type="ECO:0000256" key="2">
    <source>
        <dbReference type="SAM" id="Phobius"/>
    </source>
</evidence>
<keyword evidence="2" id="KW-0812">Transmembrane</keyword>
<accession>A0A1J8R9I9</accession>
<dbReference type="OrthoDB" id="2676412at2759"/>
<dbReference type="AlphaFoldDB" id="A0A1J8R9I9"/>
<comment type="caution">
    <text evidence="3">The sequence shown here is derived from an EMBL/GenBank/DDBJ whole genome shotgun (WGS) entry which is preliminary data.</text>
</comment>
<sequence length="236" mass="25882">MSQRPSRNTSQPEGLILPGVPVAEQAPEILHEHTLGDQDGSSHLDLEDKEHDEEVTTWKALPWWKRPSPYWLIFGSPLSSIGAAAVVAPRVEMYTILACRARAPEYEQNNIHLVQPLSMLSMNTTGTKDWFTLDVPNIAHESAQPVSVYIPASPSPSKQNSPDRNKCASDPVVQATVAQLSAVLITTMGVLSCLTTAWWGSVRHCILLLMLAVTSLSSSQTVLAELQSWASQRSVY</sequence>
<organism evidence="3 4">
    <name type="scientific">Rhizopogon vesiculosus</name>
    <dbReference type="NCBI Taxonomy" id="180088"/>
    <lineage>
        <taxon>Eukaryota</taxon>
        <taxon>Fungi</taxon>
        <taxon>Dikarya</taxon>
        <taxon>Basidiomycota</taxon>
        <taxon>Agaricomycotina</taxon>
        <taxon>Agaricomycetes</taxon>
        <taxon>Agaricomycetidae</taxon>
        <taxon>Boletales</taxon>
        <taxon>Suillineae</taxon>
        <taxon>Rhizopogonaceae</taxon>
        <taxon>Rhizopogon</taxon>
    </lineage>
</organism>
<keyword evidence="2" id="KW-0472">Membrane</keyword>
<dbReference type="EMBL" id="LVVM01001506">
    <property type="protein sequence ID" value="OJA18418.1"/>
    <property type="molecule type" value="Genomic_DNA"/>
</dbReference>
<gene>
    <name evidence="3" type="ORF">AZE42_06990</name>
</gene>
<evidence type="ECO:0000256" key="1">
    <source>
        <dbReference type="SAM" id="MobiDB-lite"/>
    </source>
</evidence>
<protein>
    <submittedName>
        <fullName evidence="3">Uncharacterized protein</fullName>
    </submittedName>
</protein>
<keyword evidence="4" id="KW-1185">Reference proteome</keyword>
<dbReference type="Proteomes" id="UP000183567">
    <property type="component" value="Unassembled WGS sequence"/>
</dbReference>
<feature type="region of interest" description="Disordered" evidence="1">
    <location>
        <begin position="27"/>
        <end position="50"/>
    </location>
</feature>
<proteinExistence type="predicted"/>